<protein>
    <recommendedName>
        <fullName evidence="1">GST C-terminal domain-containing protein</fullName>
    </recommendedName>
</protein>
<gene>
    <name evidence="2" type="ORF">IFM89_005452</name>
</gene>
<dbReference type="CDD" id="cd03185">
    <property type="entry name" value="GST_C_Tau"/>
    <property type="match status" value="1"/>
</dbReference>
<dbReference type="SUPFAM" id="SSF47616">
    <property type="entry name" value="GST C-terminal domain-like"/>
    <property type="match status" value="1"/>
</dbReference>
<dbReference type="OrthoDB" id="4951845at2759"/>
<evidence type="ECO:0000313" key="2">
    <source>
        <dbReference type="EMBL" id="KAF9623867.1"/>
    </source>
</evidence>
<dbReference type="EMBL" id="JADFTS010000001">
    <property type="protein sequence ID" value="KAF9623867.1"/>
    <property type="molecule type" value="Genomic_DNA"/>
</dbReference>
<dbReference type="InterPro" id="IPR010987">
    <property type="entry name" value="Glutathione-S-Trfase_C-like"/>
</dbReference>
<evidence type="ECO:0000259" key="1">
    <source>
        <dbReference type="PROSITE" id="PS50405"/>
    </source>
</evidence>
<dbReference type="AlphaFoldDB" id="A0A835IX56"/>
<organism evidence="2 3">
    <name type="scientific">Coptis chinensis</name>
    <dbReference type="NCBI Taxonomy" id="261450"/>
    <lineage>
        <taxon>Eukaryota</taxon>
        <taxon>Viridiplantae</taxon>
        <taxon>Streptophyta</taxon>
        <taxon>Embryophyta</taxon>
        <taxon>Tracheophyta</taxon>
        <taxon>Spermatophyta</taxon>
        <taxon>Magnoliopsida</taxon>
        <taxon>Ranunculales</taxon>
        <taxon>Ranunculaceae</taxon>
        <taxon>Coptidoideae</taxon>
        <taxon>Coptis</taxon>
    </lineage>
</organism>
<dbReference type="Proteomes" id="UP000631114">
    <property type="component" value="Unassembled WGS sequence"/>
</dbReference>
<proteinExistence type="predicted"/>
<dbReference type="Gene3D" id="1.20.1050.10">
    <property type="match status" value="1"/>
</dbReference>
<dbReference type="InterPro" id="IPR045074">
    <property type="entry name" value="GST_C_Tau"/>
</dbReference>
<dbReference type="InterPro" id="IPR036282">
    <property type="entry name" value="Glutathione-S-Trfase_C_sf"/>
</dbReference>
<feature type="domain" description="GST C-terminal" evidence="1">
    <location>
        <begin position="1"/>
        <end position="101"/>
    </location>
</feature>
<dbReference type="GO" id="GO:0006749">
    <property type="term" value="P:glutathione metabolic process"/>
    <property type="evidence" value="ECO:0007669"/>
    <property type="project" value="InterPro"/>
</dbReference>
<evidence type="ECO:0000313" key="3">
    <source>
        <dbReference type="Proteomes" id="UP000631114"/>
    </source>
</evidence>
<comment type="caution">
    <text evidence="2">The sequence shown here is derived from an EMBL/GenBank/DDBJ whole genome shotgun (WGS) entry which is preliminary data.</text>
</comment>
<keyword evidence="3" id="KW-1185">Reference proteome</keyword>
<name>A0A835IX56_9MAGN</name>
<accession>A0A835IX56</accession>
<dbReference type="GO" id="GO:0004364">
    <property type="term" value="F:glutathione transferase activity"/>
    <property type="evidence" value="ECO:0007669"/>
    <property type="project" value="InterPro"/>
</dbReference>
<dbReference type="PROSITE" id="PS50405">
    <property type="entry name" value="GST_CTER"/>
    <property type="match status" value="1"/>
</dbReference>
<reference evidence="2 3" key="1">
    <citation type="submission" date="2020-10" db="EMBL/GenBank/DDBJ databases">
        <title>The Coptis chinensis genome and diversification of protoberbering-type alkaloids.</title>
        <authorList>
            <person name="Wang B."/>
            <person name="Shu S."/>
            <person name="Song C."/>
            <person name="Liu Y."/>
        </authorList>
    </citation>
    <scope>NUCLEOTIDE SEQUENCE [LARGE SCALE GENOMIC DNA]</scope>
    <source>
        <strain evidence="2">HL-2020</strain>
        <tissue evidence="2">Leaf</tissue>
    </source>
</reference>
<sequence>MNEMRRTGFNKIQQGLLEEAFEKLSNGQGFFGGETIGYIDIALGSCLGWLKVVEILTGSKYIDETTTPSLYVWAKRFSSDAAVKDLIPEIEKLLDFAKMHFSGKFGPPK</sequence>